<dbReference type="GO" id="GO:0031210">
    <property type="term" value="F:phosphatidylcholine binding"/>
    <property type="evidence" value="ECO:0007669"/>
    <property type="project" value="TreeGrafter"/>
</dbReference>
<dbReference type="InterPro" id="IPR001666">
    <property type="entry name" value="PI_transfer"/>
</dbReference>
<feature type="compositionally biased region" description="Basic and acidic residues" evidence="1">
    <location>
        <begin position="326"/>
        <end position="346"/>
    </location>
</feature>
<dbReference type="PANTHER" id="PTHR10658:SF81">
    <property type="entry name" value="PROTEIN RETINAL DEGENERATION B"/>
    <property type="match status" value="1"/>
</dbReference>
<accession>A0A444UXC3</accession>
<dbReference type="Pfam" id="PF24694">
    <property type="entry name" value="LNS2_PITM1-3"/>
    <property type="match status" value="2"/>
</dbReference>
<evidence type="ECO:0000259" key="2">
    <source>
        <dbReference type="SMART" id="SM00775"/>
    </source>
</evidence>
<dbReference type="Proteomes" id="UP000289886">
    <property type="component" value="Unassembled WGS sequence"/>
</dbReference>
<dbReference type="Pfam" id="PF24695">
    <property type="entry name" value="PITM1-3"/>
    <property type="match status" value="1"/>
</dbReference>
<dbReference type="GO" id="GO:0008525">
    <property type="term" value="F:phosphatidylcholine transporter activity"/>
    <property type="evidence" value="ECO:0007669"/>
    <property type="project" value="TreeGrafter"/>
</dbReference>
<dbReference type="PANTHER" id="PTHR10658">
    <property type="entry name" value="PHOSPHATIDYLINOSITOL TRANSFER PROTEIN"/>
    <property type="match status" value="1"/>
</dbReference>
<evidence type="ECO:0000313" key="3">
    <source>
        <dbReference type="EMBL" id="RXM92792.1"/>
    </source>
</evidence>
<feature type="region of interest" description="Disordered" evidence="1">
    <location>
        <begin position="317"/>
        <end position="354"/>
    </location>
</feature>
<proteinExistence type="predicted"/>
<comment type="caution">
    <text evidence="3">The sequence shown here is derived from an EMBL/GenBank/DDBJ whole genome shotgun (WGS) entry which is preliminary data.</text>
</comment>
<dbReference type="FunFam" id="3.40.50.1000:FF:000173">
    <property type="entry name" value="Membrane-associated phosphatidylinositol transfer protein 2"/>
    <property type="match status" value="1"/>
</dbReference>
<protein>
    <submittedName>
        <fullName evidence="3">Membrane-associated phosphatidylinositol transfer protein 2</fullName>
    </submittedName>
</protein>
<dbReference type="SMART" id="SM00775">
    <property type="entry name" value="LNS2"/>
    <property type="match status" value="1"/>
</dbReference>
<organism evidence="3 4">
    <name type="scientific">Acipenser ruthenus</name>
    <name type="common">Sterlet sturgeon</name>
    <dbReference type="NCBI Taxonomy" id="7906"/>
    <lineage>
        <taxon>Eukaryota</taxon>
        <taxon>Metazoa</taxon>
        <taxon>Chordata</taxon>
        <taxon>Craniata</taxon>
        <taxon>Vertebrata</taxon>
        <taxon>Euteleostomi</taxon>
        <taxon>Actinopterygii</taxon>
        <taxon>Chondrostei</taxon>
        <taxon>Acipenseriformes</taxon>
        <taxon>Acipenseridae</taxon>
        <taxon>Acipenser</taxon>
    </lineage>
</organism>
<evidence type="ECO:0000256" key="1">
    <source>
        <dbReference type="SAM" id="MobiDB-lite"/>
    </source>
</evidence>
<dbReference type="InterPro" id="IPR031315">
    <property type="entry name" value="LNS2/PITP"/>
</dbReference>
<keyword evidence="4" id="KW-1185">Reference proteome</keyword>
<sequence length="372" mass="41499">MMQPPTGEWVYFDTELTNSSGRISYVIPESKRLGIGVYPVKLVVRGDHTNADSYLTVLPKTTEFVVFSIDGSFAASVSIMGSDPKVRAGAVDVVRHWQDLGYLIIYVTGRPDMQKQRVVAWLSQHNFPHGIVSFCDGLVHDPLRHKANFLKSLITEVRYSQHGSHSSYLQESVQLNSWEFCIARSDTGWSNAAQMKVYAAYGSTKDISVYSSIGLSPSQIYIVGRPTKKMQHQCQSLILMFLHKSLGKERGFAGSALNRVVFVLQFISDGYAAHLSQLEYSLRSRPAKSTARMVLRKGSFGLGGNPDFLRKRKHLLGTSGSQSNHNKPERTQSQSESERERIERGQRSMSLAAGCWGRSSSTKLESVVLNQK</sequence>
<dbReference type="GO" id="GO:0008526">
    <property type="term" value="F:phosphatidylinositol transfer activity"/>
    <property type="evidence" value="ECO:0007669"/>
    <property type="project" value="TreeGrafter"/>
</dbReference>
<evidence type="ECO:0000313" key="4">
    <source>
        <dbReference type="Proteomes" id="UP000289886"/>
    </source>
</evidence>
<dbReference type="InterPro" id="IPR036412">
    <property type="entry name" value="HAD-like_sf"/>
</dbReference>
<dbReference type="Gene3D" id="3.40.50.1000">
    <property type="entry name" value="HAD superfamily/HAD-like"/>
    <property type="match status" value="1"/>
</dbReference>
<name>A0A444UXC3_ACIRT</name>
<reference evidence="3 4" key="1">
    <citation type="submission" date="2019-01" db="EMBL/GenBank/DDBJ databases">
        <title>Draft Genome and Complete Hox-Cluster Characterization of the Sterlet Sturgeon (Acipenser ruthenus).</title>
        <authorList>
            <person name="Wei Q."/>
        </authorList>
    </citation>
    <scope>NUCLEOTIDE SEQUENCE [LARGE SCALE GENOMIC DNA]</scope>
    <source>
        <strain evidence="3">WHYD16114868_AA</strain>
        <tissue evidence="3">Blood</tissue>
    </source>
</reference>
<dbReference type="GO" id="GO:0035091">
    <property type="term" value="F:phosphatidylinositol binding"/>
    <property type="evidence" value="ECO:0007669"/>
    <property type="project" value="TreeGrafter"/>
</dbReference>
<gene>
    <name evidence="3" type="ORF">EOD39_19753</name>
</gene>
<feature type="domain" description="LNS2/PITP" evidence="2">
    <location>
        <begin position="65"/>
        <end position="232"/>
    </location>
</feature>
<dbReference type="SUPFAM" id="SSF56784">
    <property type="entry name" value="HAD-like"/>
    <property type="match status" value="1"/>
</dbReference>
<dbReference type="AlphaFoldDB" id="A0A444UXC3"/>
<dbReference type="InterPro" id="IPR023214">
    <property type="entry name" value="HAD_sf"/>
</dbReference>
<dbReference type="EMBL" id="SCEB01005650">
    <property type="protein sequence ID" value="RXM92792.1"/>
    <property type="molecule type" value="Genomic_DNA"/>
</dbReference>
<dbReference type="GO" id="GO:0005737">
    <property type="term" value="C:cytoplasm"/>
    <property type="evidence" value="ECO:0007669"/>
    <property type="project" value="TreeGrafter"/>
</dbReference>